<comment type="caution">
    <text evidence="2">The sequence shown here is derived from an EMBL/GenBank/DDBJ whole genome shotgun (WGS) entry which is preliminary data.</text>
</comment>
<sequence length="188" mass="20070">MEKKGTIVAFALSSPPIPAVSPPSTPPPPSSPPATLVVSSRGHSGYAKHDRGHSKRRSEREKEHISGSNALSRQTRCRSLGNCPSSAEKTHLDKSERKHYAAPSTAVKPSPRGKGLMLRGYSPAADRTSASSSRATEARPPLPLTPPSAGTGSGNNRNSHTSHGRKRNVSSARDRLAKKLKMRKSSLR</sequence>
<evidence type="ECO:0000313" key="2">
    <source>
        <dbReference type="EMBL" id="CAI5730012.1"/>
    </source>
</evidence>
<evidence type="ECO:0000256" key="1">
    <source>
        <dbReference type="SAM" id="MobiDB-lite"/>
    </source>
</evidence>
<evidence type="ECO:0000313" key="3">
    <source>
        <dbReference type="Proteomes" id="UP001162029"/>
    </source>
</evidence>
<keyword evidence="3" id="KW-1185">Reference proteome</keyword>
<name>A0AAV0TZH5_9STRA</name>
<dbReference type="AlphaFoldDB" id="A0AAV0TZH5"/>
<accession>A0AAV0TZH5</accession>
<feature type="compositionally biased region" description="Basic and acidic residues" evidence="1">
    <location>
        <begin position="88"/>
        <end position="99"/>
    </location>
</feature>
<gene>
    <name evidence="2" type="ORF">PDE001_LOCUS4382</name>
</gene>
<proteinExistence type="predicted"/>
<feature type="compositionally biased region" description="Polar residues" evidence="1">
    <location>
        <begin position="148"/>
        <end position="159"/>
    </location>
</feature>
<feature type="compositionally biased region" description="Basic residues" evidence="1">
    <location>
        <begin position="178"/>
        <end position="188"/>
    </location>
</feature>
<dbReference type="EMBL" id="CANTFM010000787">
    <property type="protein sequence ID" value="CAI5730012.1"/>
    <property type="molecule type" value="Genomic_DNA"/>
</dbReference>
<organism evidence="2 3">
    <name type="scientific">Peronospora destructor</name>
    <dbReference type="NCBI Taxonomy" id="86335"/>
    <lineage>
        <taxon>Eukaryota</taxon>
        <taxon>Sar</taxon>
        <taxon>Stramenopiles</taxon>
        <taxon>Oomycota</taxon>
        <taxon>Peronosporomycetes</taxon>
        <taxon>Peronosporales</taxon>
        <taxon>Peronosporaceae</taxon>
        <taxon>Peronospora</taxon>
    </lineage>
</organism>
<dbReference type="Proteomes" id="UP001162029">
    <property type="component" value="Unassembled WGS sequence"/>
</dbReference>
<reference evidence="2" key="1">
    <citation type="submission" date="2022-12" db="EMBL/GenBank/DDBJ databases">
        <authorList>
            <person name="Webb A."/>
        </authorList>
    </citation>
    <scope>NUCLEOTIDE SEQUENCE</scope>
    <source>
        <strain evidence="2">Pd1</strain>
    </source>
</reference>
<feature type="compositionally biased region" description="Low complexity" evidence="1">
    <location>
        <begin position="122"/>
        <end position="139"/>
    </location>
</feature>
<feature type="region of interest" description="Disordered" evidence="1">
    <location>
        <begin position="1"/>
        <end position="188"/>
    </location>
</feature>
<feature type="compositionally biased region" description="Pro residues" evidence="1">
    <location>
        <begin position="15"/>
        <end position="32"/>
    </location>
</feature>
<protein>
    <submittedName>
        <fullName evidence="2">Uncharacterized protein</fullName>
    </submittedName>
</protein>